<dbReference type="EMBL" id="BOML01000019">
    <property type="protein sequence ID" value="GIE00618.1"/>
    <property type="molecule type" value="Genomic_DNA"/>
</dbReference>
<feature type="transmembrane region" description="Helical" evidence="2">
    <location>
        <begin position="265"/>
        <end position="284"/>
    </location>
</feature>
<dbReference type="InterPro" id="IPR010419">
    <property type="entry name" value="CO_DH_gsu"/>
</dbReference>
<evidence type="ECO:0000256" key="2">
    <source>
        <dbReference type="SAM" id="Phobius"/>
    </source>
</evidence>
<dbReference type="PANTHER" id="PTHR38588:SF1">
    <property type="entry name" value="BLL0334 PROTEIN"/>
    <property type="match status" value="1"/>
</dbReference>
<dbReference type="CDD" id="cd07823">
    <property type="entry name" value="SRPBCC_5"/>
    <property type="match status" value="1"/>
</dbReference>
<feature type="region of interest" description="Disordered" evidence="1">
    <location>
        <begin position="155"/>
        <end position="208"/>
    </location>
</feature>
<dbReference type="RefSeq" id="WP_203726259.1">
    <property type="nucleotide sequence ID" value="NZ_BOML01000019.1"/>
</dbReference>
<sequence length="286" mass="28725">MKITNEFTVHTPIDRAWQVLTDLEGIAPCMPGAQLTGVEGDVYRGKVKVKVGPVISEFAGTARFTERDDTAYRAVIDAKGRDARSAGNAAALVTAVLAPAGESTTVSVDTDLKISGKLAQFGSGMIKEVSGKLLAQFVANLEAKLATDAASAAPQSKIPPASASPVPTPAPPAPSTPATPAADAPVTAPAAGSVPTPGAPIDADPAPAPVVAIADPSASPAAAFLADAKPASEPAASSSREFVATEEPEPLDLLSVAGGSVYKRVVPLAVAVLVAGAVIAWLVARR</sequence>
<dbReference type="Pfam" id="PF06240">
    <property type="entry name" value="COXG"/>
    <property type="match status" value="1"/>
</dbReference>
<proteinExistence type="predicted"/>
<evidence type="ECO:0000256" key="1">
    <source>
        <dbReference type="SAM" id="MobiDB-lite"/>
    </source>
</evidence>
<keyword evidence="2" id="KW-0472">Membrane</keyword>
<organism evidence="3 4">
    <name type="scientific">Paractinoplanes durhamensis</name>
    <dbReference type="NCBI Taxonomy" id="113563"/>
    <lineage>
        <taxon>Bacteria</taxon>
        <taxon>Bacillati</taxon>
        <taxon>Actinomycetota</taxon>
        <taxon>Actinomycetes</taxon>
        <taxon>Micromonosporales</taxon>
        <taxon>Micromonosporaceae</taxon>
        <taxon>Paractinoplanes</taxon>
    </lineage>
</organism>
<accession>A0ABQ3YSR4</accession>
<dbReference type="InterPro" id="IPR023393">
    <property type="entry name" value="START-like_dom_sf"/>
</dbReference>
<gene>
    <name evidence="3" type="ORF">Adu01nite_19680</name>
</gene>
<feature type="compositionally biased region" description="Low complexity" evidence="1">
    <location>
        <begin position="178"/>
        <end position="208"/>
    </location>
</feature>
<keyword evidence="2" id="KW-0812">Transmembrane</keyword>
<comment type="caution">
    <text evidence="3">The sequence shown here is derived from an EMBL/GenBank/DDBJ whole genome shotgun (WGS) entry which is preliminary data.</text>
</comment>
<dbReference type="Proteomes" id="UP000637628">
    <property type="component" value="Unassembled WGS sequence"/>
</dbReference>
<keyword evidence="2" id="KW-1133">Transmembrane helix</keyword>
<dbReference type="Gene3D" id="3.30.530.20">
    <property type="match status" value="1"/>
</dbReference>
<dbReference type="PANTHER" id="PTHR38588">
    <property type="entry name" value="BLL0334 PROTEIN"/>
    <property type="match status" value="1"/>
</dbReference>
<reference evidence="3 4" key="1">
    <citation type="submission" date="2021-01" db="EMBL/GenBank/DDBJ databases">
        <title>Whole genome shotgun sequence of Actinoplanes durhamensis NBRC 14914.</title>
        <authorList>
            <person name="Komaki H."/>
            <person name="Tamura T."/>
        </authorList>
    </citation>
    <scope>NUCLEOTIDE SEQUENCE [LARGE SCALE GENOMIC DNA]</scope>
    <source>
        <strain evidence="3 4">NBRC 14914</strain>
    </source>
</reference>
<keyword evidence="4" id="KW-1185">Reference proteome</keyword>
<name>A0ABQ3YSR4_9ACTN</name>
<feature type="compositionally biased region" description="Pro residues" evidence="1">
    <location>
        <begin position="166"/>
        <end position="177"/>
    </location>
</feature>
<evidence type="ECO:0000313" key="4">
    <source>
        <dbReference type="Proteomes" id="UP000637628"/>
    </source>
</evidence>
<protein>
    <recommendedName>
        <fullName evidence="5">Carbon monoxide dehydrogenase subunit G</fullName>
    </recommendedName>
</protein>
<evidence type="ECO:0008006" key="5">
    <source>
        <dbReference type="Google" id="ProtNLM"/>
    </source>
</evidence>
<dbReference type="SUPFAM" id="SSF55961">
    <property type="entry name" value="Bet v1-like"/>
    <property type="match status" value="1"/>
</dbReference>
<evidence type="ECO:0000313" key="3">
    <source>
        <dbReference type="EMBL" id="GIE00618.1"/>
    </source>
</evidence>